<feature type="domain" description="Disease resistance R13L4/SHOC-2-like LRR" evidence="12">
    <location>
        <begin position="702"/>
        <end position="855"/>
    </location>
</feature>
<evidence type="ECO:0000259" key="13">
    <source>
        <dbReference type="Pfam" id="PF25019"/>
    </source>
</evidence>
<dbReference type="InterPro" id="IPR056789">
    <property type="entry name" value="LRR_R13L1-DRL21"/>
</dbReference>
<dbReference type="Gene3D" id="1.10.8.430">
    <property type="entry name" value="Helical domain of apoptotic protease-activating factors"/>
    <property type="match status" value="1"/>
</dbReference>
<comment type="caution">
    <text evidence="14">The sequence shown here is derived from an EMBL/GenBank/DDBJ whole genome shotgun (WGS) entry which is preliminary data.</text>
</comment>
<feature type="domain" description="Disease resistance R13L4/SHOC-2-like LRR" evidence="12">
    <location>
        <begin position="541"/>
        <end position="634"/>
    </location>
</feature>
<comment type="similarity">
    <text evidence="1">Belongs to the disease resistance NB-LRR family.</text>
</comment>
<keyword evidence="7 8" id="KW-0175">Coiled coil</keyword>
<dbReference type="Pfam" id="PF23559">
    <property type="entry name" value="WHD_DRP"/>
    <property type="match status" value="1"/>
</dbReference>
<feature type="domain" description="Disease resistance N-terminal" evidence="10">
    <location>
        <begin position="13"/>
        <end position="88"/>
    </location>
</feature>
<dbReference type="AlphaFoldDB" id="A0A921R1P2"/>
<proteinExistence type="inferred from homology"/>
<feature type="coiled-coil region" evidence="8">
    <location>
        <begin position="39"/>
        <end position="90"/>
    </location>
</feature>
<keyword evidence="2" id="KW-0433">Leucine-rich repeat</keyword>
<name>A0A921R1P2_SORBI</name>
<dbReference type="GO" id="GO:0051707">
    <property type="term" value="P:response to other organism"/>
    <property type="evidence" value="ECO:0007669"/>
    <property type="project" value="UniProtKB-ARBA"/>
</dbReference>
<evidence type="ECO:0000259" key="12">
    <source>
        <dbReference type="Pfam" id="PF23598"/>
    </source>
</evidence>
<dbReference type="Gene3D" id="1.20.5.4130">
    <property type="match status" value="1"/>
</dbReference>
<dbReference type="Gene3D" id="3.80.10.10">
    <property type="entry name" value="Ribonuclease Inhibitor"/>
    <property type="match status" value="4"/>
</dbReference>
<dbReference type="Pfam" id="PF23598">
    <property type="entry name" value="LRR_14"/>
    <property type="match status" value="2"/>
</dbReference>
<dbReference type="InterPro" id="IPR055414">
    <property type="entry name" value="LRR_R13L4/SHOC2-like"/>
</dbReference>
<evidence type="ECO:0000313" key="14">
    <source>
        <dbReference type="EMBL" id="KAG0530992.1"/>
    </source>
</evidence>
<evidence type="ECO:0000256" key="6">
    <source>
        <dbReference type="ARBA" id="ARBA00022840"/>
    </source>
</evidence>
<evidence type="ECO:0000256" key="7">
    <source>
        <dbReference type="ARBA" id="ARBA00023054"/>
    </source>
</evidence>
<dbReference type="Pfam" id="PF00931">
    <property type="entry name" value="NB-ARC"/>
    <property type="match status" value="1"/>
</dbReference>
<keyword evidence="3" id="KW-0677">Repeat</keyword>
<keyword evidence="5" id="KW-0611">Plant defense</keyword>
<dbReference type="GO" id="GO:0043531">
    <property type="term" value="F:ADP binding"/>
    <property type="evidence" value="ECO:0007669"/>
    <property type="project" value="InterPro"/>
</dbReference>
<evidence type="ECO:0000259" key="9">
    <source>
        <dbReference type="Pfam" id="PF00931"/>
    </source>
</evidence>
<evidence type="ECO:0000313" key="15">
    <source>
        <dbReference type="Proteomes" id="UP000807115"/>
    </source>
</evidence>
<sequence>MAEVLAGLLTSAVVGVAKNKLASVIADKANFLWNFDDDLEDMMAVLETISAALQDAERRSVKEKLVLLWLKRLKNSALDISDMLEDYQDTNKQLTAKVPGVLSCLPIACKKTNVASRMKSIREELGKINKEFRDFKFSNGGTTNSVDQLDDVRETSSCLPNEPIIGRNIEKQEIINLLSAGTNKEETLIVAIYGLGGMGKSTLAQQIYNDVHFKKYDHRIWVYVSRDFSLRKIGSSIISLLPIEGGHQNRDTLEAINQCLNTHLHGKKVLIVLDDLWADKDPELGKLRRMLHVGKKDSMIDVIVTTRNEDIARKVSTSEPYKLQPLKDATCWEIIKRTSKFEQEHNQEGFKQIGLDIAKKCGGVPLAAQAVGYLLQSKQLSEWIEINNSDIWNEYSEDDVSVLPSLKLTYERMPPQLKVCFSYCAIFEKGHNITEDDLIHQWIALDFIKPSMGKKYIRQLLGMSFLQVSKSRRAFGEHMARYTMHDLVHDLATLIMADELIVSDVASKSNNTYGQKYCRYALVTKYDQAQATKLSYILPSKVRALHFSDCNKLDLTNGAFSFAKCLRILDFSGCSSIQLPASIGKLNQLKYLFAPRMQNDVLPEYINGLAKLQYLNLKESSRISALPESIGKLSGCLQFLGLSGCSGISELPASFGDLKCMMYLDMSGCSAINELPDSVGQLTNLQRLELSRCYRLKAIPESLCGLTQLQYLDLEDCSYIVRLPEAIGCLVDLQYLNLSDCGITELPESFKRLGNLLHLKVAGTSIKKGLPRALRGLTRLEYLDISRHDPVVANLEKDDLPDAMKSLTNLKVLYLSDSLKGCFNVKKNDAYLDFIGTLTNLEHLDLSENQSLNGATGLKSLVLDECSHDVMDQANSLLHYSLTLPLFKVRADDVSGHSNLHQLQGESDIGGLNIVSLENVRFLEEAQRLKLSAKQNLVNLTLSWTKDAHRLIEDKDLLGELEPPMSLKYFRLEGYSSPSFPSWLMAISHHLPSLTHITLYGLPKCSNLPPLGQLPCLEVLYMSHSPGITKIDSGFYGGKGAFPRLKEVTVFDMDGLEEWNTTYIGEAGVEEFMFPVLEKFDVSWCPRLRLKPCPPNCKSLIITNSDQVISSLEEVETSSHYLHSSTPITSLDIKDSQRQSFRLFHHFPALQDLELVECPNLGSLPEGIRQLSSLRCLSLGWCHSISALPEWLSDISSLKELHIRRCTSIKSLPQCIQQLTNLQKLVIYGNQELRQWCESEGNKAKLAHVKEITYD</sequence>
<gene>
    <name evidence="14" type="ORF">BDA96_05G235500</name>
</gene>
<evidence type="ECO:0000256" key="8">
    <source>
        <dbReference type="SAM" id="Coils"/>
    </source>
</evidence>
<feature type="domain" description="R13L1/DRL21-like LRR repeat region" evidence="13">
    <location>
        <begin position="907"/>
        <end position="1023"/>
    </location>
</feature>
<evidence type="ECO:0000256" key="1">
    <source>
        <dbReference type="ARBA" id="ARBA00008894"/>
    </source>
</evidence>
<dbReference type="Pfam" id="PF18052">
    <property type="entry name" value="Rx_N"/>
    <property type="match status" value="1"/>
</dbReference>
<dbReference type="SUPFAM" id="SSF52058">
    <property type="entry name" value="L domain-like"/>
    <property type="match status" value="2"/>
</dbReference>
<evidence type="ECO:0000256" key="2">
    <source>
        <dbReference type="ARBA" id="ARBA00022614"/>
    </source>
</evidence>
<dbReference type="InterPro" id="IPR036388">
    <property type="entry name" value="WH-like_DNA-bd_sf"/>
</dbReference>
<feature type="domain" description="Disease resistance protein winged helix" evidence="11">
    <location>
        <begin position="426"/>
        <end position="492"/>
    </location>
</feature>
<protein>
    <submittedName>
        <fullName evidence="14">Uncharacterized protein</fullName>
    </submittedName>
</protein>
<dbReference type="Pfam" id="PF25019">
    <property type="entry name" value="LRR_R13L1-DRL21"/>
    <property type="match status" value="1"/>
</dbReference>
<evidence type="ECO:0000256" key="5">
    <source>
        <dbReference type="ARBA" id="ARBA00022821"/>
    </source>
</evidence>
<dbReference type="InterPro" id="IPR002182">
    <property type="entry name" value="NB-ARC"/>
</dbReference>
<evidence type="ECO:0000256" key="4">
    <source>
        <dbReference type="ARBA" id="ARBA00022741"/>
    </source>
</evidence>
<dbReference type="Proteomes" id="UP000807115">
    <property type="component" value="Chromosome 5"/>
</dbReference>
<dbReference type="SUPFAM" id="SSF52047">
    <property type="entry name" value="RNI-like"/>
    <property type="match status" value="1"/>
</dbReference>
<reference evidence="14" key="1">
    <citation type="journal article" date="2019" name="BMC Genomics">
        <title>A new reference genome for Sorghum bicolor reveals high levels of sequence similarity between sweet and grain genotypes: implications for the genetics of sugar metabolism.</title>
        <authorList>
            <person name="Cooper E.A."/>
            <person name="Brenton Z.W."/>
            <person name="Flinn B.S."/>
            <person name="Jenkins J."/>
            <person name="Shu S."/>
            <person name="Flowers D."/>
            <person name="Luo F."/>
            <person name="Wang Y."/>
            <person name="Xia P."/>
            <person name="Barry K."/>
            <person name="Daum C."/>
            <person name="Lipzen A."/>
            <person name="Yoshinaga Y."/>
            <person name="Schmutz J."/>
            <person name="Saski C."/>
            <person name="Vermerris W."/>
            <person name="Kresovich S."/>
        </authorList>
    </citation>
    <scope>NUCLEOTIDE SEQUENCE</scope>
</reference>
<feature type="domain" description="NB-ARC" evidence="9">
    <location>
        <begin position="171"/>
        <end position="338"/>
    </location>
</feature>
<evidence type="ECO:0000259" key="11">
    <source>
        <dbReference type="Pfam" id="PF23559"/>
    </source>
</evidence>
<organism evidence="14 15">
    <name type="scientific">Sorghum bicolor</name>
    <name type="common">Sorghum</name>
    <name type="synonym">Sorghum vulgare</name>
    <dbReference type="NCBI Taxonomy" id="4558"/>
    <lineage>
        <taxon>Eukaryota</taxon>
        <taxon>Viridiplantae</taxon>
        <taxon>Streptophyta</taxon>
        <taxon>Embryophyta</taxon>
        <taxon>Tracheophyta</taxon>
        <taxon>Spermatophyta</taxon>
        <taxon>Magnoliopsida</taxon>
        <taxon>Liliopsida</taxon>
        <taxon>Poales</taxon>
        <taxon>Poaceae</taxon>
        <taxon>PACMAD clade</taxon>
        <taxon>Panicoideae</taxon>
        <taxon>Andropogonodae</taxon>
        <taxon>Andropogoneae</taxon>
        <taxon>Sorghinae</taxon>
        <taxon>Sorghum</taxon>
    </lineage>
</organism>
<accession>A0A921R1P2</accession>
<evidence type="ECO:0000259" key="10">
    <source>
        <dbReference type="Pfam" id="PF18052"/>
    </source>
</evidence>
<dbReference type="PANTHER" id="PTHR36766">
    <property type="entry name" value="PLANT BROAD-SPECTRUM MILDEW RESISTANCE PROTEIN RPW8"/>
    <property type="match status" value="1"/>
</dbReference>
<dbReference type="InterPro" id="IPR032675">
    <property type="entry name" value="LRR_dom_sf"/>
</dbReference>
<dbReference type="InterPro" id="IPR041118">
    <property type="entry name" value="Rx_N"/>
</dbReference>
<dbReference type="InterPro" id="IPR027417">
    <property type="entry name" value="P-loop_NTPase"/>
</dbReference>
<dbReference type="Gene3D" id="3.40.50.300">
    <property type="entry name" value="P-loop containing nucleotide triphosphate hydrolases"/>
    <property type="match status" value="1"/>
</dbReference>
<dbReference type="SUPFAM" id="SSF52540">
    <property type="entry name" value="P-loop containing nucleoside triphosphate hydrolases"/>
    <property type="match status" value="1"/>
</dbReference>
<dbReference type="EMBL" id="CM027684">
    <property type="protein sequence ID" value="KAG0530992.1"/>
    <property type="molecule type" value="Genomic_DNA"/>
</dbReference>
<dbReference type="GO" id="GO:0005524">
    <property type="term" value="F:ATP binding"/>
    <property type="evidence" value="ECO:0007669"/>
    <property type="project" value="UniProtKB-KW"/>
</dbReference>
<keyword evidence="6" id="KW-0067">ATP-binding</keyword>
<dbReference type="Gene3D" id="1.10.10.10">
    <property type="entry name" value="Winged helix-like DNA-binding domain superfamily/Winged helix DNA-binding domain"/>
    <property type="match status" value="1"/>
</dbReference>
<keyword evidence="4" id="KW-0547">Nucleotide-binding</keyword>
<reference evidence="14" key="2">
    <citation type="submission" date="2020-10" db="EMBL/GenBank/DDBJ databases">
        <authorList>
            <person name="Cooper E.A."/>
            <person name="Brenton Z.W."/>
            <person name="Flinn B.S."/>
            <person name="Jenkins J."/>
            <person name="Shu S."/>
            <person name="Flowers D."/>
            <person name="Luo F."/>
            <person name="Wang Y."/>
            <person name="Xia P."/>
            <person name="Barry K."/>
            <person name="Daum C."/>
            <person name="Lipzen A."/>
            <person name="Yoshinaga Y."/>
            <person name="Schmutz J."/>
            <person name="Saski C."/>
            <person name="Vermerris W."/>
            <person name="Kresovich S."/>
        </authorList>
    </citation>
    <scope>NUCLEOTIDE SEQUENCE</scope>
</reference>
<dbReference type="PRINTS" id="PR00364">
    <property type="entry name" value="DISEASERSIST"/>
</dbReference>
<dbReference type="GO" id="GO:0006952">
    <property type="term" value="P:defense response"/>
    <property type="evidence" value="ECO:0007669"/>
    <property type="project" value="UniProtKB-KW"/>
</dbReference>
<dbReference type="InterPro" id="IPR042197">
    <property type="entry name" value="Apaf_helical"/>
</dbReference>
<evidence type="ECO:0000256" key="3">
    <source>
        <dbReference type="ARBA" id="ARBA00022737"/>
    </source>
</evidence>
<dbReference type="InterPro" id="IPR058922">
    <property type="entry name" value="WHD_DRP"/>
</dbReference>